<keyword evidence="1" id="KW-0670">Pyruvate</keyword>
<accession>A0A831NYL7</accession>
<evidence type="ECO:0000313" key="1">
    <source>
        <dbReference type="EMBL" id="HDK37644.1"/>
    </source>
</evidence>
<sequence>QRSVDILDLKENSFSTCKFNDITRDNPNLPLEMFACQARNQANQDSHWMIDFEKLLSETTFPNKLRQMLKTLRDAYGAHVDMEFTTNFQDDGSYKINVVQCRPFHIRHAVSSEHFPKPEDDNVILKALGSVIGTSRTLKIDRLIYVVPAVYGHLPMNDRFAVARLVGKLTHLANPEGDEAIMLIGPGRWGASMPAMGVPISFSEINTVSVLCEIDTMHEHLRPDLSLGTHFFNDLVEADMLYVGYAGANGNNILHDEFLNQAPNRIDAFTATPCPSDAIRVIDAPENKCMLLRADLLSQEAVLYLAEVSS</sequence>
<name>A0A831NYL7_9GAMM</name>
<feature type="non-terminal residue" evidence="1">
    <location>
        <position position="1"/>
    </location>
</feature>
<dbReference type="Proteomes" id="UP000885822">
    <property type="component" value="Unassembled WGS sequence"/>
</dbReference>
<reference evidence="1" key="1">
    <citation type="journal article" date="2020" name="mSystems">
        <title>Genome- and Community-Level Interaction Insights into Carbon Utilization and Element Cycling Functions of Hydrothermarchaeota in Hydrothermal Sediment.</title>
        <authorList>
            <person name="Zhou Z."/>
            <person name="Liu Y."/>
            <person name="Xu W."/>
            <person name="Pan J."/>
            <person name="Luo Z.H."/>
            <person name="Li M."/>
        </authorList>
    </citation>
    <scope>NUCLEOTIDE SEQUENCE [LARGE SCALE GENOMIC DNA]</scope>
    <source>
        <strain evidence="1">HyVt-26</strain>
    </source>
</reference>
<comment type="caution">
    <text evidence="1">The sequence shown here is derived from an EMBL/GenBank/DDBJ whole genome shotgun (WGS) entry which is preliminary data.</text>
</comment>
<organism evidence="1">
    <name type="scientific">Thiolapillus brandeum</name>
    <dbReference type="NCBI Taxonomy" id="1076588"/>
    <lineage>
        <taxon>Bacteria</taxon>
        <taxon>Pseudomonadati</taxon>
        <taxon>Pseudomonadota</taxon>
        <taxon>Gammaproteobacteria</taxon>
        <taxon>Chromatiales</taxon>
        <taxon>Sedimenticolaceae</taxon>
        <taxon>Thiolapillus</taxon>
    </lineage>
</organism>
<gene>
    <name evidence="1" type="ORF">ENG92_01315</name>
</gene>
<dbReference type="EMBL" id="DRCV01000059">
    <property type="protein sequence ID" value="HDK37644.1"/>
    <property type="molecule type" value="Genomic_DNA"/>
</dbReference>
<proteinExistence type="predicted"/>
<protein>
    <submittedName>
        <fullName evidence="1">Pyruvate, phosphate dikinase</fullName>
    </submittedName>
</protein>
<dbReference type="AlphaFoldDB" id="A0A831NYL7"/>